<accession>A0ACB8UNW0</accession>
<reference evidence="1" key="1">
    <citation type="journal article" date="2022" name="bioRxiv">
        <title>Population genetic analysis of Ophidiomyces ophidiicola, the causative agent of snake fungal disease, indicates recent introductions to the USA.</title>
        <authorList>
            <person name="Ladner J.T."/>
            <person name="Palmer J.M."/>
            <person name="Ettinger C.L."/>
            <person name="Stajich J.E."/>
            <person name="Farrell T.M."/>
            <person name="Glorioso B.M."/>
            <person name="Lawson B."/>
            <person name="Price S.J."/>
            <person name="Stengle A.G."/>
            <person name="Grear D.A."/>
            <person name="Lorch J.M."/>
        </authorList>
    </citation>
    <scope>NUCLEOTIDE SEQUENCE</scope>
    <source>
        <strain evidence="1">NWHC 24266-5</strain>
    </source>
</reference>
<comment type="caution">
    <text evidence="1">The sequence shown here is derived from an EMBL/GenBank/DDBJ whole genome shotgun (WGS) entry which is preliminary data.</text>
</comment>
<name>A0ACB8UNW0_9EURO</name>
<evidence type="ECO:0000313" key="1">
    <source>
        <dbReference type="EMBL" id="KAI2382318.1"/>
    </source>
</evidence>
<gene>
    <name evidence="1" type="ORF">LOY88_006124</name>
</gene>
<proteinExistence type="predicted"/>
<protein>
    <submittedName>
        <fullName evidence="1">Uncharacterized protein</fullName>
    </submittedName>
</protein>
<organism evidence="1">
    <name type="scientific">Ophidiomyces ophidiicola</name>
    <dbReference type="NCBI Taxonomy" id="1387563"/>
    <lineage>
        <taxon>Eukaryota</taxon>
        <taxon>Fungi</taxon>
        <taxon>Dikarya</taxon>
        <taxon>Ascomycota</taxon>
        <taxon>Pezizomycotina</taxon>
        <taxon>Eurotiomycetes</taxon>
        <taxon>Eurotiomycetidae</taxon>
        <taxon>Onygenales</taxon>
        <taxon>Onygenaceae</taxon>
        <taxon>Ophidiomyces</taxon>
    </lineage>
</organism>
<sequence length="1283" mass="141264">MSPHESEKTADETVETKEKPAFGNLWRVLSYGSRLDHALMGVAGLCAAGTGIALPLMNIVFGPLIRKLVSDFNGFFMPDSRITKERFLQSVDRNVLYIVYLFIGKFFLGYISLFCIRMAGLRISARLRLAYVSALFTQRIAFIDQLPPGKPTTTITTSANLIQAGIGDKLATLVQSLSLVVAAYAVAFCYSWSLTLVSSSALVFLVAVFSITVPLFLRLQKKVDFADEKASSIASEAISSMRTVVSCSAERRLGVKYAKWIAESKKRGLRMSPLMGIQLSPGNFAMYCNFALTFWFGVRQYSSGKVKDVGDVIIVIFSVLIVVAAMSMIASPMIAISKAAGASSSFFEVLDAPVPDSSGLKAPDVSPTGDIELKNVTFSYPSRPNVNVLKNLSIEIPGSKITALVGPSGCGKSTIVALLERWYQVEDSETLVGSNKPLFNEKEGCSKTVPPTAHTGSITIGATSLLNVDLKWWRSQIGLVQQEPFCFNASIYKNVSYGLVGSAWENEDEVMKRKLVKEACQEAFAHEFIDRLPQGYDTIVGESGIKLSGGQRQRLAIARSIIKKPSILILDEATSSIDVRSERIVQEALDRVSRNRTTIVIAHRLSTIKKADKIILLKNGEAKEEGTHEYLLAKHGLYYELVQNQQLAVEDCSKAPLNFLQDVINVPQENRHEQEEPKSPATGVNEVLSRPRPLINSVGLFLWEQRTFWWLYMMVIVGAMGCGAAYSVQSFIFANLVQTFQLSGTELLERANFWALMFFVLALGVLLFYFILGFSSMSIATHIVTTYRQQYFESMIQKPIPFFDLEENSSGSLTGRLSSDPTQLQELLGPYMAFPLISLFNIFGCIAISFAFGWKLTLVTVFSAFPVIFLAMFVRVRYEVRFEKLNAAVFAESSKFASEAIGAFRTVTSLTLEDLIAHNYSELLGDHVKAAFMKSRHGCLIFAASDSLDLACMALCFWYGGQLLGNGEYGIIQFFVVYVAIILGGQASGQFASISPNMAQASAAADRIISLRPADGGHGSPEHTLDADGGVKIEFESVSFRYPTRDIPVFDNLSFIVEKGQFVAFVGPSGCGKTSIISILERFYNYQAGNVYINGTELQSLEIDCYRSAVGLVSQEPIMYQGSIRDNIQLGVDESKVGEEELYQACRDAEIHDYIMSLPDGYGTEVGNRGVSLSGGQKQRMCIARALLRRPSLLLLDEATSSLDSESEKLVQAAIERTAQGRTVIVVAHRLATVQNADIIFVFGELDAEQQSGPKIIEYGNHQSLLQRKGVYFDMCQSQALDQ</sequence>
<dbReference type="EMBL" id="JALBCA010000130">
    <property type="protein sequence ID" value="KAI2382318.1"/>
    <property type="molecule type" value="Genomic_DNA"/>
</dbReference>